<dbReference type="GO" id="GO:0061630">
    <property type="term" value="F:ubiquitin protein ligase activity"/>
    <property type="evidence" value="ECO:0007669"/>
    <property type="project" value="UniProtKB-UniRule"/>
</dbReference>
<reference evidence="7" key="1">
    <citation type="submission" date="2020-10" db="EMBL/GenBank/DDBJ databases">
        <title>Chromosome-scale genome assembly of the Allis shad, Alosa alosa.</title>
        <authorList>
            <person name="Margot Z."/>
            <person name="Christophe K."/>
            <person name="Cabau C."/>
            <person name="Louis A."/>
            <person name="Berthelot C."/>
            <person name="Parey E."/>
            <person name="Roest Crollius H."/>
            <person name="Montfort J."/>
            <person name="Robinson-Rechavi M."/>
            <person name="Bucao C."/>
            <person name="Bouchez O."/>
            <person name="Gislard M."/>
            <person name="Lluch J."/>
            <person name="Milhes M."/>
            <person name="Lampietro C."/>
            <person name="Lopez Roques C."/>
            <person name="Donnadieu C."/>
            <person name="Braasch I."/>
            <person name="Desvignes T."/>
            <person name="Postlethwait J."/>
            <person name="Bobe J."/>
            <person name="Guiguen Y."/>
        </authorList>
    </citation>
    <scope>NUCLEOTIDE SEQUENCE</scope>
    <source>
        <strain evidence="7">M-15738</strain>
        <tissue evidence="7">Blood</tissue>
    </source>
</reference>
<evidence type="ECO:0000256" key="4">
    <source>
        <dbReference type="ARBA" id="ARBA00022723"/>
    </source>
</evidence>
<keyword evidence="4 5" id="KW-0479">Metal-binding</keyword>
<evidence type="ECO:0000313" key="8">
    <source>
        <dbReference type="Proteomes" id="UP000823561"/>
    </source>
</evidence>
<dbReference type="PANTHER" id="PTHR12622">
    <property type="entry name" value="DELTEX-RELATED"/>
    <property type="match status" value="1"/>
</dbReference>
<gene>
    <name evidence="7" type="ORF">AALO_G00140600</name>
</gene>
<dbReference type="InterPro" id="IPR039399">
    <property type="entry name" value="Deltex_C_sf"/>
</dbReference>
<dbReference type="EMBL" id="JADWDJ010000010">
    <property type="protein sequence ID" value="KAG5274829.1"/>
    <property type="molecule type" value="Genomic_DNA"/>
</dbReference>
<dbReference type="Pfam" id="PF18102">
    <property type="entry name" value="DTC"/>
    <property type="match status" value="1"/>
</dbReference>
<comment type="similarity">
    <text evidence="5">Belongs to the Deltex family.</text>
</comment>
<evidence type="ECO:0000256" key="3">
    <source>
        <dbReference type="ARBA" id="ARBA00022679"/>
    </source>
</evidence>
<comment type="pathway">
    <text evidence="2 5">Protein modification; protein ubiquitination.</text>
</comment>
<organism evidence="7 8">
    <name type="scientific">Alosa alosa</name>
    <name type="common">allis shad</name>
    <dbReference type="NCBI Taxonomy" id="278164"/>
    <lineage>
        <taxon>Eukaryota</taxon>
        <taxon>Metazoa</taxon>
        <taxon>Chordata</taxon>
        <taxon>Craniata</taxon>
        <taxon>Vertebrata</taxon>
        <taxon>Euteleostomi</taxon>
        <taxon>Actinopterygii</taxon>
        <taxon>Neopterygii</taxon>
        <taxon>Teleostei</taxon>
        <taxon>Clupei</taxon>
        <taxon>Clupeiformes</taxon>
        <taxon>Clupeoidei</taxon>
        <taxon>Clupeidae</taxon>
        <taxon>Alosa</taxon>
    </lineage>
</organism>
<evidence type="ECO:0000256" key="5">
    <source>
        <dbReference type="RuleBase" id="RU367105"/>
    </source>
</evidence>
<evidence type="ECO:0000256" key="2">
    <source>
        <dbReference type="ARBA" id="ARBA00004906"/>
    </source>
</evidence>
<comment type="caution">
    <text evidence="7">The sequence shown here is derived from an EMBL/GenBank/DDBJ whole genome shotgun (WGS) entry which is preliminary data.</text>
</comment>
<comment type="subcellular location">
    <subcellularLocation>
        <location evidence="5">Cytoplasm</location>
    </subcellularLocation>
</comment>
<comment type="catalytic activity">
    <reaction evidence="1 5">
        <text>S-ubiquitinyl-[E2 ubiquitin-conjugating enzyme]-L-cysteine + [acceptor protein]-L-lysine = [E2 ubiquitin-conjugating enzyme]-L-cysteine + N(6)-ubiquitinyl-[acceptor protein]-L-lysine.</text>
        <dbReference type="EC" id="2.3.2.27"/>
    </reaction>
</comment>
<sequence length="151" mass="17421">MKDKKRGRQVQEKDQMAITKDYLEEKIKVDPQRKRFVLSVWTSLPTKRNCRVAMLSSKHPKPGRPFQGARRTAYLPDNKEGREVLALLKKAFDQRLIFTVGTSRTSGMEDCVTWNDVHHKTSTHGGAQSFGYPDDDYLKRVRDELKAKGIE</sequence>
<proteinExistence type="inferred from homology"/>
<dbReference type="GO" id="GO:0005737">
    <property type="term" value="C:cytoplasm"/>
    <property type="evidence" value="ECO:0007669"/>
    <property type="project" value="UniProtKB-SubCell"/>
</dbReference>
<dbReference type="EC" id="2.3.2.27" evidence="5"/>
<protein>
    <recommendedName>
        <fullName evidence="5">E3 ubiquitin-protein ligase</fullName>
        <ecNumber evidence="5">2.3.2.27</ecNumber>
    </recommendedName>
</protein>
<dbReference type="GO" id="GO:0016567">
    <property type="term" value="P:protein ubiquitination"/>
    <property type="evidence" value="ECO:0007669"/>
    <property type="project" value="UniProtKB-UniRule"/>
</dbReference>
<keyword evidence="5" id="KW-0963">Cytoplasm</keyword>
<dbReference type="GO" id="GO:0007219">
    <property type="term" value="P:Notch signaling pathway"/>
    <property type="evidence" value="ECO:0007669"/>
    <property type="project" value="InterPro"/>
</dbReference>
<evidence type="ECO:0000259" key="6">
    <source>
        <dbReference type="Pfam" id="PF18102"/>
    </source>
</evidence>
<dbReference type="AlphaFoldDB" id="A0AAV6GJ68"/>
<keyword evidence="5" id="KW-0862">Zinc</keyword>
<dbReference type="Proteomes" id="UP000823561">
    <property type="component" value="Chromosome 10"/>
</dbReference>
<dbReference type="CDD" id="cd09633">
    <property type="entry name" value="Deltex_C"/>
    <property type="match status" value="1"/>
</dbReference>
<name>A0AAV6GJ68_9TELE</name>
<evidence type="ECO:0000256" key="1">
    <source>
        <dbReference type="ARBA" id="ARBA00000900"/>
    </source>
</evidence>
<accession>A0AAV6GJ68</accession>
<feature type="domain" description="Deltex C-terminal" evidence="6">
    <location>
        <begin position="53"/>
        <end position="150"/>
    </location>
</feature>
<evidence type="ECO:0000313" key="7">
    <source>
        <dbReference type="EMBL" id="KAG5274829.1"/>
    </source>
</evidence>
<dbReference type="InterPro" id="IPR039396">
    <property type="entry name" value="Deltex_C"/>
</dbReference>
<dbReference type="Gene3D" id="3.30.390.130">
    <property type="match status" value="1"/>
</dbReference>
<keyword evidence="3 5" id="KW-0808">Transferase</keyword>
<keyword evidence="8" id="KW-1185">Reference proteome</keyword>
<dbReference type="InterPro" id="IPR039398">
    <property type="entry name" value="Deltex_fam"/>
</dbReference>
<dbReference type="GO" id="GO:0008270">
    <property type="term" value="F:zinc ion binding"/>
    <property type="evidence" value="ECO:0007669"/>
    <property type="project" value="UniProtKB-KW"/>
</dbReference>
<keyword evidence="5" id="KW-0863">Zinc-finger</keyword>